<dbReference type="EMBL" id="BBYQ01000007">
    <property type="protein sequence ID" value="GAP26627.1"/>
    <property type="molecule type" value="Genomic_DNA"/>
</dbReference>
<keyword evidence="2" id="KW-1185">Reference proteome</keyword>
<sequence length="269" mass="28076">MRNLTGAAVGALGIVNLVDRPHGRERLILTITQAEALTIPTHIHGYPDVAFGGYLAGLLAAHAGGDTVRVDFRRAVSVDTPILLSAPEPGRATFTATDDTLLVEAAPATLTLDPRPAPSWAAAKSAVELGLSGKRTVTDCYGCGLACAPGRGLVLFPSELPGERMMAAAWTPDPALADETGELPPEVVWSALDCPGGRAAFVFSRMGLGAFTAALTATQLQPVYAGADYISHAWITHRDGRKHTVGVALSTPDGDPVALAEALWIEPRN</sequence>
<dbReference type="Gene3D" id="3.10.129.10">
    <property type="entry name" value="Hotdog Thioesterase"/>
    <property type="match status" value="1"/>
</dbReference>
<dbReference type="Proteomes" id="UP000037179">
    <property type="component" value="Unassembled WGS sequence"/>
</dbReference>
<dbReference type="SUPFAM" id="SSF54637">
    <property type="entry name" value="Thioesterase/thiol ester dehydrase-isomerase"/>
    <property type="match status" value="1"/>
</dbReference>
<name>A0ABC9YMD6_9NOCA</name>
<gene>
    <name evidence="1" type="ORF">NSK11_contig00007-0111</name>
</gene>
<protein>
    <recommendedName>
        <fullName evidence="3">Thioesterase family protein</fullName>
    </recommendedName>
</protein>
<evidence type="ECO:0000313" key="2">
    <source>
        <dbReference type="Proteomes" id="UP000037179"/>
    </source>
</evidence>
<organism evidence="1 2">
    <name type="scientific">Nocardia seriolae</name>
    <dbReference type="NCBI Taxonomy" id="37332"/>
    <lineage>
        <taxon>Bacteria</taxon>
        <taxon>Bacillati</taxon>
        <taxon>Actinomycetota</taxon>
        <taxon>Actinomycetes</taxon>
        <taxon>Mycobacteriales</taxon>
        <taxon>Nocardiaceae</taxon>
        <taxon>Nocardia</taxon>
    </lineage>
</organism>
<evidence type="ECO:0008006" key="3">
    <source>
        <dbReference type="Google" id="ProtNLM"/>
    </source>
</evidence>
<evidence type="ECO:0000313" key="1">
    <source>
        <dbReference type="EMBL" id="GAP26627.1"/>
    </source>
</evidence>
<proteinExistence type="predicted"/>
<accession>A0ABC9YMD6</accession>
<dbReference type="AlphaFoldDB" id="A0ABC9YMD6"/>
<comment type="caution">
    <text evidence="1">The sequence shown here is derived from an EMBL/GenBank/DDBJ whole genome shotgun (WGS) entry which is preliminary data.</text>
</comment>
<dbReference type="InterPro" id="IPR029069">
    <property type="entry name" value="HotDog_dom_sf"/>
</dbReference>
<reference evidence="2" key="1">
    <citation type="submission" date="2015-07" db="EMBL/GenBank/DDBJ databases">
        <title>Nocardia seriolae U-1 whole genome shotgun sequence.</title>
        <authorList>
            <person name="Imajoh M."/>
            <person name="Fukumoto Y."/>
            <person name="Sukeda M."/>
            <person name="Yamane J."/>
            <person name="Yamasaki K."/>
            <person name="Shimizu M."/>
            <person name="Ohnishi K."/>
            <person name="Oshima S."/>
        </authorList>
    </citation>
    <scope>NUCLEOTIDE SEQUENCE [LARGE SCALE GENOMIC DNA]</scope>
    <source>
        <strain evidence="2">U-1</strain>
    </source>
</reference>
<reference evidence="1 2" key="2">
    <citation type="journal article" date="2016" name="Genome Announc.">
        <title>Draft Genome Sequence of Erythromycin- and Oxytetracycline-Sensitive Nocardia seriolae Strain U-1 (NBRC 110359).</title>
        <authorList>
            <person name="Imajoh M."/>
            <person name="Sukeda M."/>
            <person name="Shimizu M."/>
            <person name="Yamane J."/>
            <person name="Ohnishi K."/>
            <person name="Oshima S."/>
        </authorList>
    </citation>
    <scope>NUCLEOTIDE SEQUENCE [LARGE SCALE GENOMIC DNA]</scope>
    <source>
        <strain evidence="1 2">U-1</strain>
    </source>
</reference>